<keyword evidence="2 8" id="KW-0645">Protease</keyword>
<feature type="active site" evidence="8">
    <location>
        <position position="129"/>
    </location>
</feature>
<protein>
    <recommendedName>
        <fullName evidence="9">Metalloendopeptidase</fullName>
        <ecNumber evidence="9">3.4.24.-</ecNumber>
    </recommendedName>
</protein>
<evidence type="ECO:0000313" key="12">
    <source>
        <dbReference type="Proteomes" id="UP000499080"/>
    </source>
</evidence>
<dbReference type="GO" id="GO:0004222">
    <property type="term" value="F:metalloendopeptidase activity"/>
    <property type="evidence" value="ECO:0007669"/>
    <property type="project" value="UniProtKB-UniRule"/>
</dbReference>
<dbReference type="SUPFAM" id="SSF55486">
    <property type="entry name" value="Metalloproteases ('zincins'), catalytic domain"/>
    <property type="match status" value="1"/>
</dbReference>
<evidence type="ECO:0000256" key="3">
    <source>
        <dbReference type="ARBA" id="ARBA00022723"/>
    </source>
</evidence>
<keyword evidence="4 8" id="KW-0378">Hydrolase</keyword>
<dbReference type="AlphaFoldDB" id="A0A4Y2IJV1"/>
<dbReference type="PANTHER" id="PTHR10127:SF780">
    <property type="entry name" value="METALLOENDOPEPTIDASE"/>
    <property type="match status" value="1"/>
</dbReference>
<keyword evidence="12" id="KW-1185">Reference proteome</keyword>
<dbReference type="EC" id="3.4.24.-" evidence="9"/>
<dbReference type="PROSITE" id="PS51864">
    <property type="entry name" value="ASTACIN"/>
    <property type="match status" value="1"/>
</dbReference>
<proteinExistence type="predicted"/>
<comment type="function">
    <text evidence="7">Zinc metalloprotease. Provoques deadhesion of endothelial cells from cell cultures, and also degradation of fibronectin, fibrinogen and gelatin in vitro. Its role in the venom is not fully understood but it might act as a spreading factor that facilitates diffusion of other venom toxins. Alternatively, it might be involved in the proteolytic processing of other venom toxins or it might play a role in extra-oral digestion of prey.</text>
</comment>
<dbReference type="OrthoDB" id="6421860at2759"/>
<dbReference type="GO" id="GO:0008270">
    <property type="term" value="F:zinc ion binding"/>
    <property type="evidence" value="ECO:0007669"/>
    <property type="project" value="UniProtKB-UniRule"/>
</dbReference>
<feature type="binding site" evidence="8">
    <location>
        <position position="132"/>
    </location>
    <ligand>
        <name>Zn(2+)</name>
        <dbReference type="ChEBI" id="CHEBI:29105"/>
        <note>catalytic</note>
    </ligand>
</feature>
<name>A0A4Y2IJV1_ARAVE</name>
<comment type="caution">
    <text evidence="8">Lacks conserved residue(s) required for the propagation of feature annotation.</text>
</comment>
<dbReference type="GO" id="GO:0006508">
    <property type="term" value="P:proteolysis"/>
    <property type="evidence" value="ECO:0007669"/>
    <property type="project" value="UniProtKB-KW"/>
</dbReference>
<feature type="binding site" evidence="8">
    <location>
        <position position="138"/>
    </location>
    <ligand>
        <name>Zn(2+)</name>
        <dbReference type="ChEBI" id="CHEBI:29105"/>
        <note>catalytic</note>
    </ligand>
</feature>
<dbReference type="PRINTS" id="PR00480">
    <property type="entry name" value="ASTACIN"/>
</dbReference>
<dbReference type="Pfam" id="PF01400">
    <property type="entry name" value="Astacin"/>
    <property type="match status" value="1"/>
</dbReference>
<comment type="subunit">
    <text evidence="1">Monomer.</text>
</comment>
<evidence type="ECO:0000256" key="5">
    <source>
        <dbReference type="ARBA" id="ARBA00022833"/>
    </source>
</evidence>
<evidence type="ECO:0000313" key="11">
    <source>
        <dbReference type="EMBL" id="GBM77915.1"/>
    </source>
</evidence>
<dbReference type="SMART" id="SM00235">
    <property type="entry name" value="ZnMc"/>
    <property type="match status" value="1"/>
</dbReference>
<accession>A0A4Y2IJV1</accession>
<keyword evidence="3 8" id="KW-0479">Metal-binding</keyword>
<evidence type="ECO:0000256" key="6">
    <source>
        <dbReference type="ARBA" id="ARBA00023049"/>
    </source>
</evidence>
<evidence type="ECO:0000256" key="7">
    <source>
        <dbReference type="ARBA" id="ARBA00025529"/>
    </source>
</evidence>
<dbReference type="InterPro" id="IPR006026">
    <property type="entry name" value="Peptidase_Metallo"/>
</dbReference>
<evidence type="ECO:0000259" key="10">
    <source>
        <dbReference type="PROSITE" id="PS51864"/>
    </source>
</evidence>
<evidence type="ECO:0000256" key="9">
    <source>
        <dbReference type="RuleBase" id="RU361183"/>
    </source>
</evidence>
<organism evidence="11 12">
    <name type="scientific">Araneus ventricosus</name>
    <name type="common">Orbweaver spider</name>
    <name type="synonym">Epeira ventricosa</name>
    <dbReference type="NCBI Taxonomy" id="182803"/>
    <lineage>
        <taxon>Eukaryota</taxon>
        <taxon>Metazoa</taxon>
        <taxon>Ecdysozoa</taxon>
        <taxon>Arthropoda</taxon>
        <taxon>Chelicerata</taxon>
        <taxon>Arachnida</taxon>
        <taxon>Araneae</taxon>
        <taxon>Araneomorphae</taxon>
        <taxon>Entelegynae</taxon>
        <taxon>Araneoidea</taxon>
        <taxon>Araneidae</taxon>
        <taxon>Araneus</taxon>
    </lineage>
</organism>
<feature type="domain" description="Peptidase M12A" evidence="10">
    <location>
        <begin position="40"/>
        <end position="175"/>
    </location>
</feature>
<evidence type="ECO:0000256" key="1">
    <source>
        <dbReference type="ARBA" id="ARBA00011245"/>
    </source>
</evidence>
<keyword evidence="6 8" id="KW-0482">Metalloprotease</keyword>
<comment type="caution">
    <text evidence="11">The sequence shown here is derived from an EMBL/GenBank/DDBJ whole genome shotgun (WGS) entry which is preliminary data.</text>
</comment>
<gene>
    <name evidence="11" type="primary">BP10_0</name>
    <name evidence="11" type="ORF">AVEN_89580_1</name>
</gene>
<dbReference type="PANTHER" id="PTHR10127">
    <property type="entry name" value="DISCOIDIN, CUB, EGF, LAMININ , AND ZINC METALLOPROTEASE DOMAIN CONTAINING"/>
    <property type="match status" value="1"/>
</dbReference>
<keyword evidence="5 8" id="KW-0862">Zinc</keyword>
<evidence type="ECO:0000256" key="2">
    <source>
        <dbReference type="ARBA" id="ARBA00022670"/>
    </source>
</evidence>
<evidence type="ECO:0000256" key="4">
    <source>
        <dbReference type="ARBA" id="ARBA00022801"/>
    </source>
</evidence>
<dbReference type="InterPro" id="IPR024079">
    <property type="entry name" value="MetalloPept_cat_dom_sf"/>
</dbReference>
<dbReference type="Proteomes" id="UP000499080">
    <property type="component" value="Unassembled WGS sequence"/>
</dbReference>
<sequence>MLMLTNKISPSFKEEDVMRAEESGWRSMNDNDSSSRKKNYACPKAHQLWPDGVVPYVIDHSLDFNRGRIQKAMETIQKYSRFRFVKRSYEKHFLKISRQDGCYFANEHCDRPVISLGVGCESYRTILHELLHALGFPHEQRRPDRDEYVTIHWKNIQKGEQLSSLMLFPELFDFS</sequence>
<evidence type="ECO:0000256" key="8">
    <source>
        <dbReference type="PROSITE-ProRule" id="PRU01211"/>
    </source>
</evidence>
<reference evidence="11 12" key="1">
    <citation type="journal article" date="2019" name="Sci. Rep.">
        <title>Orb-weaving spider Araneus ventricosus genome elucidates the spidroin gene catalogue.</title>
        <authorList>
            <person name="Kono N."/>
            <person name="Nakamura H."/>
            <person name="Ohtoshi R."/>
            <person name="Moran D.A.P."/>
            <person name="Shinohara A."/>
            <person name="Yoshida Y."/>
            <person name="Fujiwara M."/>
            <person name="Mori M."/>
            <person name="Tomita M."/>
            <person name="Arakawa K."/>
        </authorList>
    </citation>
    <scope>NUCLEOTIDE SEQUENCE [LARGE SCALE GENOMIC DNA]</scope>
</reference>
<feature type="binding site" evidence="8">
    <location>
        <position position="128"/>
    </location>
    <ligand>
        <name>Zn(2+)</name>
        <dbReference type="ChEBI" id="CHEBI:29105"/>
        <note>catalytic</note>
    </ligand>
</feature>
<dbReference type="InterPro" id="IPR001506">
    <property type="entry name" value="Peptidase_M12A"/>
</dbReference>
<dbReference type="EMBL" id="BGPR01002719">
    <property type="protein sequence ID" value="GBM77915.1"/>
    <property type="molecule type" value="Genomic_DNA"/>
</dbReference>
<comment type="cofactor">
    <cofactor evidence="8 9">
        <name>Zn(2+)</name>
        <dbReference type="ChEBI" id="CHEBI:29105"/>
    </cofactor>
    <text evidence="8 9">Binds 1 zinc ion per subunit.</text>
</comment>
<dbReference type="Gene3D" id="3.40.390.10">
    <property type="entry name" value="Collagenase (Catalytic Domain)"/>
    <property type="match status" value="1"/>
</dbReference>